<accession>A0ABT6LHY5</accession>
<feature type="domain" description="N-acetyltransferase" evidence="2">
    <location>
        <begin position="25"/>
        <end position="190"/>
    </location>
</feature>
<dbReference type="InterPro" id="IPR016181">
    <property type="entry name" value="Acyl_CoA_acyltransferase"/>
</dbReference>
<protein>
    <submittedName>
        <fullName evidence="3">RimJ/RimL family protein N-acetyltransferase</fullName>
    </submittedName>
</protein>
<dbReference type="SUPFAM" id="SSF55729">
    <property type="entry name" value="Acyl-CoA N-acyltransferases (Nat)"/>
    <property type="match status" value="1"/>
</dbReference>
<dbReference type="Pfam" id="PF00583">
    <property type="entry name" value="Acetyltransf_1"/>
    <property type="match status" value="1"/>
</dbReference>
<dbReference type="PROSITE" id="PS51186">
    <property type="entry name" value="GNAT"/>
    <property type="match status" value="1"/>
</dbReference>
<sequence>MSGPMPQGTADRDRRVRTPVMTSPPILRTATLDDLDAITDIHTRARVEYYRAGGLRESELTSVEARASRRQAWRRAIEADDRAVSCAVRDGEVTGVVSMGPPADADVDPTTVGQLFQIHVRPGSWGAGIGSRLHERFVRLLREGSLSVGVLEAWERNSRAQAFYAHRGWRPDGHRRPGPRDADYVRLRLRLRLDLESQSPRRASDS</sequence>
<feature type="region of interest" description="Disordered" evidence="1">
    <location>
        <begin position="1"/>
        <end position="24"/>
    </location>
</feature>
<proteinExistence type="predicted"/>
<reference evidence="3 4" key="1">
    <citation type="submission" date="2023-04" db="EMBL/GenBank/DDBJ databases">
        <title>Forest soil microbial communities from Buena Vista Peninsula, Colon Province, Panama.</title>
        <authorList>
            <person name="Bouskill N."/>
        </authorList>
    </citation>
    <scope>NUCLEOTIDE SEQUENCE [LARGE SCALE GENOMIC DNA]</scope>
    <source>
        <strain evidence="3 4">GGS1</strain>
    </source>
</reference>
<name>A0ABT6LHY5_9ACTN</name>
<dbReference type="EMBL" id="JARXVH010000003">
    <property type="protein sequence ID" value="MDH6214979.1"/>
    <property type="molecule type" value="Genomic_DNA"/>
</dbReference>
<keyword evidence="4" id="KW-1185">Reference proteome</keyword>
<organism evidence="3 4">
    <name type="scientific">Streptomyces pseudovenezuelae</name>
    <dbReference type="NCBI Taxonomy" id="67350"/>
    <lineage>
        <taxon>Bacteria</taxon>
        <taxon>Bacillati</taxon>
        <taxon>Actinomycetota</taxon>
        <taxon>Actinomycetes</taxon>
        <taxon>Kitasatosporales</taxon>
        <taxon>Streptomycetaceae</taxon>
        <taxon>Streptomyces</taxon>
        <taxon>Streptomyces aurantiacus group</taxon>
    </lineage>
</organism>
<evidence type="ECO:0000256" key="1">
    <source>
        <dbReference type="SAM" id="MobiDB-lite"/>
    </source>
</evidence>
<dbReference type="CDD" id="cd04301">
    <property type="entry name" value="NAT_SF"/>
    <property type="match status" value="1"/>
</dbReference>
<comment type="caution">
    <text evidence="3">The sequence shown here is derived from an EMBL/GenBank/DDBJ whole genome shotgun (WGS) entry which is preliminary data.</text>
</comment>
<evidence type="ECO:0000259" key="2">
    <source>
        <dbReference type="PROSITE" id="PS51186"/>
    </source>
</evidence>
<dbReference type="Gene3D" id="3.40.630.30">
    <property type="match status" value="1"/>
</dbReference>
<dbReference type="Proteomes" id="UP001160499">
    <property type="component" value="Unassembled WGS sequence"/>
</dbReference>
<evidence type="ECO:0000313" key="4">
    <source>
        <dbReference type="Proteomes" id="UP001160499"/>
    </source>
</evidence>
<dbReference type="InterPro" id="IPR000182">
    <property type="entry name" value="GNAT_dom"/>
</dbReference>
<evidence type="ECO:0000313" key="3">
    <source>
        <dbReference type="EMBL" id="MDH6214979.1"/>
    </source>
</evidence>
<gene>
    <name evidence="3" type="ORF">M2283_002262</name>
</gene>